<evidence type="ECO:0000256" key="1">
    <source>
        <dbReference type="ARBA" id="ARBA00009477"/>
    </source>
</evidence>
<feature type="coiled-coil region" evidence="2">
    <location>
        <begin position="146"/>
        <end position="208"/>
    </location>
</feature>
<evidence type="ECO:0000313" key="8">
    <source>
        <dbReference type="EMBL" id="MBD2559768.1"/>
    </source>
</evidence>
<evidence type="ECO:0000259" key="5">
    <source>
        <dbReference type="Pfam" id="PF25876"/>
    </source>
</evidence>
<dbReference type="Pfam" id="PF25954">
    <property type="entry name" value="Beta-barrel_RND_2"/>
    <property type="match status" value="1"/>
</dbReference>
<keyword evidence="4" id="KW-1133">Transmembrane helix</keyword>
<keyword evidence="9" id="KW-1185">Reference proteome</keyword>
<dbReference type="InterPro" id="IPR058627">
    <property type="entry name" value="MdtA-like_C"/>
</dbReference>
<comment type="similarity">
    <text evidence="1">Belongs to the membrane fusion protein (MFP) (TC 8.A.1) family.</text>
</comment>
<dbReference type="Gene3D" id="2.40.50.100">
    <property type="match status" value="1"/>
</dbReference>
<proteinExistence type="inferred from homology"/>
<dbReference type="PANTHER" id="PTHR30469:SF15">
    <property type="entry name" value="HLYD FAMILY OF SECRETION PROTEINS"/>
    <property type="match status" value="1"/>
</dbReference>
<evidence type="ECO:0000256" key="4">
    <source>
        <dbReference type="SAM" id="Phobius"/>
    </source>
</evidence>
<dbReference type="SUPFAM" id="SSF111369">
    <property type="entry name" value="HlyD-like secretion proteins"/>
    <property type="match status" value="2"/>
</dbReference>
<keyword evidence="2" id="KW-0175">Coiled coil</keyword>
<comment type="caution">
    <text evidence="8">The sequence shown here is derived from an EMBL/GenBank/DDBJ whole genome shotgun (WGS) entry which is preliminary data.</text>
</comment>
<feature type="domain" description="Multidrug resistance protein MdtA-like alpha-helical hairpin" evidence="5">
    <location>
        <begin position="182"/>
        <end position="267"/>
    </location>
</feature>
<feature type="domain" description="Multidrug resistance protein MdtA-like C-terminal permuted SH3" evidence="7">
    <location>
        <begin position="414"/>
        <end position="473"/>
    </location>
</feature>
<dbReference type="EMBL" id="JACJTE010000003">
    <property type="protein sequence ID" value="MBD2559768.1"/>
    <property type="molecule type" value="Genomic_DNA"/>
</dbReference>
<evidence type="ECO:0000256" key="2">
    <source>
        <dbReference type="SAM" id="Coils"/>
    </source>
</evidence>
<feature type="region of interest" description="Disordered" evidence="3">
    <location>
        <begin position="1"/>
        <end position="27"/>
    </location>
</feature>
<dbReference type="Pfam" id="PF25967">
    <property type="entry name" value="RND-MFP_C"/>
    <property type="match status" value="1"/>
</dbReference>
<dbReference type="Gene3D" id="2.40.30.170">
    <property type="match status" value="1"/>
</dbReference>
<feature type="domain" description="CusB-like beta-barrel" evidence="6">
    <location>
        <begin position="335"/>
        <end position="407"/>
    </location>
</feature>
<name>A0ABR8EP99_NOSLI</name>
<evidence type="ECO:0000313" key="9">
    <source>
        <dbReference type="Proteomes" id="UP000604661"/>
    </source>
</evidence>
<dbReference type="PANTHER" id="PTHR30469">
    <property type="entry name" value="MULTIDRUG RESISTANCE PROTEIN MDTA"/>
    <property type="match status" value="1"/>
</dbReference>
<dbReference type="Proteomes" id="UP000604661">
    <property type="component" value="Unassembled WGS sequence"/>
</dbReference>
<dbReference type="NCBIfam" id="TIGR01730">
    <property type="entry name" value="RND_mfp"/>
    <property type="match status" value="1"/>
</dbReference>
<dbReference type="Pfam" id="PF25876">
    <property type="entry name" value="HH_MFP_RND"/>
    <property type="match status" value="1"/>
</dbReference>
<organism evidence="8 9">
    <name type="scientific">Nostoc linckia FACHB-391</name>
    <dbReference type="NCBI Taxonomy" id="2692906"/>
    <lineage>
        <taxon>Bacteria</taxon>
        <taxon>Bacillati</taxon>
        <taxon>Cyanobacteriota</taxon>
        <taxon>Cyanophyceae</taxon>
        <taxon>Nostocales</taxon>
        <taxon>Nostocaceae</taxon>
        <taxon>Nostoc</taxon>
    </lineage>
</organism>
<gene>
    <name evidence="8" type="ORF">H6G95_03855</name>
</gene>
<sequence>MSDESVSEVEVEQPVTSEDGGFLSKSDQKPNRAWLKPLFLGAGLGIAIAFGGMGVISRLPSRQQSAVADKKVNPAMTVTIATVETARVFRTLKTTGTVAAHDLIPVLPQANGLQIKSIPEDVKEGAFVKKGQVLAVLDGSILQSQISQAKADVESKQADVESKQADLAAKQADLASNKAIVQQKQADLAQAKAKLEEAAKNYQRYQQLADSGTISKQELDTRSYAVKTAIEVVNLSEENVRSAQANIGSAQANIGNAQAIINKAKADVRSSAARVQQLQTQLGQTVVRSPVSGVIAEKLARVGDVTGVPPQTQVGTVIGGTQKLFSIIRDEKLELQAKVPEIQLTQVKIGASVQITSDVDPRVRSQGRVRDIQPQVNDQRREATVKIDLPPTTLLKPGMFASAAITTNSGMRMVVPQKAVQSQADGSVIVFTLSSGDIVRSQKVELGDPTNGDKVEIKSGLQLGDRVVVDGAGYLKDGDKVRVAN</sequence>
<dbReference type="InterPro" id="IPR058624">
    <property type="entry name" value="MdtA-like_HH"/>
</dbReference>
<dbReference type="InterPro" id="IPR006143">
    <property type="entry name" value="RND_pump_MFP"/>
</dbReference>
<reference evidence="8 9" key="1">
    <citation type="journal article" date="2020" name="ISME J.">
        <title>Comparative genomics reveals insights into cyanobacterial evolution and habitat adaptation.</title>
        <authorList>
            <person name="Chen M.Y."/>
            <person name="Teng W.K."/>
            <person name="Zhao L."/>
            <person name="Hu C.X."/>
            <person name="Zhou Y.K."/>
            <person name="Han B.P."/>
            <person name="Song L.R."/>
            <person name="Shu W.S."/>
        </authorList>
    </citation>
    <scope>NUCLEOTIDE SEQUENCE [LARGE SCALE GENOMIC DNA]</scope>
    <source>
        <strain evidence="8 9">FACHB-391</strain>
    </source>
</reference>
<keyword evidence="4" id="KW-0812">Transmembrane</keyword>
<feature type="compositionally biased region" description="Acidic residues" evidence="3">
    <location>
        <begin position="1"/>
        <end position="11"/>
    </location>
</feature>
<evidence type="ECO:0000259" key="7">
    <source>
        <dbReference type="Pfam" id="PF25967"/>
    </source>
</evidence>
<dbReference type="Gene3D" id="1.10.287.470">
    <property type="entry name" value="Helix hairpin bin"/>
    <property type="match status" value="2"/>
</dbReference>
<dbReference type="RefSeq" id="WP_190890640.1">
    <property type="nucleotide sequence ID" value="NZ_JACJTE010000003.1"/>
</dbReference>
<evidence type="ECO:0000256" key="3">
    <source>
        <dbReference type="SAM" id="MobiDB-lite"/>
    </source>
</evidence>
<accession>A0ABR8EP99</accession>
<dbReference type="InterPro" id="IPR058792">
    <property type="entry name" value="Beta-barrel_RND_2"/>
</dbReference>
<feature type="transmembrane region" description="Helical" evidence="4">
    <location>
        <begin position="38"/>
        <end position="56"/>
    </location>
</feature>
<keyword evidence="4" id="KW-0472">Membrane</keyword>
<protein>
    <submittedName>
        <fullName evidence="8">Efflux RND transporter periplasmic adaptor subunit</fullName>
    </submittedName>
</protein>
<dbReference type="Gene3D" id="2.40.420.20">
    <property type="match status" value="1"/>
</dbReference>
<evidence type="ECO:0000259" key="6">
    <source>
        <dbReference type="Pfam" id="PF25954"/>
    </source>
</evidence>